<dbReference type="AlphaFoldDB" id="A0A0A9BIT5"/>
<name>A0A0A9BIT5_ARUDO</name>
<protein>
    <submittedName>
        <fullName evidence="1">Uncharacterized protein</fullName>
    </submittedName>
</protein>
<dbReference type="EMBL" id="GBRH01233996">
    <property type="protein sequence ID" value="JAD63899.1"/>
    <property type="molecule type" value="Transcribed_RNA"/>
</dbReference>
<reference evidence="1" key="1">
    <citation type="submission" date="2014-09" db="EMBL/GenBank/DDBJ databases">
        <authorList>
            <person name="Magalhaes I.L.F."/>
            <person name="Oliveira U."/>
            <person name="Santos F.R."/>
            <person name="Vidigal T.H.D.A."/>
            <person name="Brescovit A.D."/>
            <person name="Santos A.J."/>
        </authorList>
    </citation>
    <scope>NUCLEOTIDE SEQUENCE</scope>
    <source>
        <tissue evidence="1">Shoot tissue taken approximately 20 cm above the soil surface</tissue>
    </source>
</reference>
<proteinExistence type="predicted"/>
<organism evidence="1">
    <name type="scientific">Arundo donax</name>
    <name type="common">Giant reed</name>
    <name type="synonym">Donax arundinaceus</name>
    <dbReference type="NCBI Taxonomy" id="35708"/>
    <lineage>
        <taxon>Eukaryota</taxon>
        <taxon>Viridiplantae</taxon>
        <taxon>Streptophyta</taxon>
        <taxon>Embryophyta</taxon>
        <taxon>Tracheophyta</taxon>
        <taxon>Spermatophyta</taxon>
        <taxon>Magnoliopsida</taxon>
        <taxon>Liliopsida</taxon>
        <taxon>Poales</taxon>
        <taxon>Poaceae</taxon>
        <taxon>PACMAD clade</taxon>
        <taxon>Arundinoideae</taxon>
        <taxon>Arundineae</taxon>
        <taxon>Arundo</taxon>
    </lineage>
</organism>
<sequence>MTNYFATEMLGCQYKTIIAYIASWQMLITWYQLSPTGPHRTASSRKR</sequence>
<accession>A0A0A9BIT5</accession>
<evidence type="ECO:0000313" key="1">
    <source>
        <dbReference type="EMBL" id="JAD63899.1"/>
    </source>
</evidence>
<reference evidence="1" key="2">
    <citation type="journal article" date="2015" name="Data Brief">
        <title>Shoot transcriptome of the giant reed, Arundo donax.</title>
        <authorList>
            <person name="Barrero R.A."/>
            <person name="Guerrero F.D."/>
            <person name="Moolhuijzen P."/>
            <person name="Goolsby J.A."/>
            <person name="Tidwell J."/>
            <person name="Bellgard S.E."/>
            <person name="Bellgard M.I."/>
        </authorList>
    </citation>
    <scope>NUCLEOTIDE SEQUENCE</scope>
    <source>
        <tissue evidence="1">Shoot tissue taken approximately 20 cm above the soil surface</tissue>
    </source>
</reference>